<sequence length="2426" mass="262886">MFRESLVLEFFTYSSPMGLVILTNEVHSAKKTSGLIGQPCLSNEKRRCIPENAECIDEICMCASFYKAIDGACVTEKSKTLKQHCRGGGDCHGPGEFCSSFSICMCLSTHVDVGSQCKPVIYPGQHGCEDSIQCNKGFPGANCDVHRNCVCPVGLVAIQQTCVSNEHAHHPPIRNEVMLQNEIMADHRTINRSEFRGNFFRRRNYDGGPRAFQIGPDLTCSYDNQCAGYPLAICDSVCKCVKGALNTGTTCIATSTALQSTVACPAGQTYIREAGVCMTVQQPGEPCQYSQQCSALEPGAYCLKMRCECVYGMKKSSNGCTFVNNDCKERGHIFISEIGECREVIPPGGKGCSHNLQCSGAYPDATCFMQTCTCPPNLPVAADGTCGRSCPDKQVKQPGQDCIYSSQCQAAFGGLVCDKNTCRCPNGLVFDGLKCSQSCSGIKRVIDKEICVEGCPSGLVEVGGRCVKQVSIGQPCTANAQCNFGSFCQSGTCQCPPGFYVMDSQCEAIESDPNGSCQNNEKCTKGSVCYNGKCTCPRNQELVNGYCQQNRAAALAYNNALNNIRKIRLRFASQAKSRNAVNDPQLTDVESNNSSVPIGSACVRVGVTCDGGSVCVAGICVCPLGKTPRNGVCIEQVAARPGASCRSGEECVDHSYCSEETGKCECTRASQMVIGGECRERLKAHPGYGCTMGEMCVGNSVCLNGKCACVDGKVDINKICVDPVSAKPGDTCGKGIVCQGGSYCNTDSGKCACPRGENAINGVCKAFTFVYPGDLCTEVTSRCAGGSYCARGRCECPLNMNAIDKKCVLQQTAAPGEACSENVVCSGFSVCKNNRCSCVNDMMIRERMCVQRRKVNIGSSCSVEDQCLGNSTCTDSTCQCQTGHVASSNICVLRKTVTPGYLCSPEDICTGQSVCMKGVCQCPSDYKQMHNICVKKTIGVEGSPCSTRDDCGEGLTCNTGRCSCPEGLFSVIGRCRSYIQLGQTCLTDDRCAERNAQCQENVCSCKSGYVNINGQCAANIVTPAEPESLSQVKSGLIGHICTTNDHCKILHSHCRRNVCICKDGYRIFGSTQCIPRVAKPKERKVEKISQLVELGEKCDKLSLCQRGAVCNEGVCSCPETFYEINGVCVKNIAKIKVVVPPLSSCLNGEECSGNSECVHGMCFCKEEYTLYQGKCQRLKIVEKLRVLETKKIINPHKSFTSATSTPKPTTTSTKTTTTSTETPTTASTKAITTSPQPITTTEKAPLTPIKISMKLGTTTSSSLVTPNPNYEYKWRLSKPGHACDNMSFCISCSTCVNGFCRCPEGLELYGEECVSQIEATKCLASNQCPSGAQCVKGECKCKPGLAISRYGFCVPITFAEPGTSCSYGERCQKDSHCEDGLCTCNEPLILKENKCIRSPREKRFVSDPHRKLLRFTPKKKAKLGEYCFRDDHCESQKQCLKNVCKCGRNFVQSSFSCVPRMSVVSSLAMPGESCRKGFCVGGSTCTNFICKCPDDYFKQGDSCIRYESRIGAPCGTATGCSGGATCSSSFCQCQDQYDADVDECYPYEPPVRSKNIKAIGGRRKVNRVVSASTINCPIGYDLVNGMCVNSETLSVIQLAAPGGACEDGTILCTGNSVCANNVCICPGGETVQNGTCVAINTYSAPGELCDLTNTVCTGNSQCMDGICKCPNNQGAINGRCSNMGNSNCGNIQCGTNQICIQDTCQCRPGYYQQPGSCLADRCNCIQEVDMSNFDGCNTRQCGMNQICIQDRCQCRTGYLVLQETCVSDKCNCVQPSVDSISVGGCLNQCGTNQVCVQDQCQCRNGYYAQPETCMGDRCNCVLQQVPETNGCQRQCGNNQICIQDQCQCQNGYTVQPESCIADRCNCVQRVVAQPAPCVGSGCSISSSFSPFFGLPGQMCDLRPNSTPCRNDAQCINNYCACPSNRVISGTDCVFYLGDALPGQSCQNSGVICRGGSSCSQNTCQCASGFSPSNGRCSPTVEIRFTMVPVTTAIPVIVIELSPGQTCDPNCSFQPCLQRCSGGSTCTNSVCSCPQGNNIYNNMCVPNFPQNDNSNFTRTARPGENCDNTIVCIGGSSCVIGTCSCDSGYTPSTGKFPPHNYDPKQVPQMVMLSFDDPITDRIINTLKSLFSGKIRNPNGCAIKGTFFVSHQWNNYDQTLWLHSKGNEISVNSITKEDLSGRTKERWYKEQKGMRETLAEFSYVDRSQIIGTRAPLSKIGGDAQFEMMTENNFTYDNSMLVAGAYWPQTLDHKLPWECEGRCPTQSHKGIWEIPIQNIQGDDSRWYKTLTRVLKPVDSRDSVKKILMRNFLNHYKTNRAPFVLTLDTEFLTYLPDNGAIYALEDFLKDIVQKQDVFVVTGTQMIDWMRNPVDLNGLKNLRSWQCKFLMNDHVQPCEVPSTCSFDGRARGQYAHSFRMCGVCPTSYPWI</sequence>
<dbReference type="PANTHER" id="PTHR45985:SF3">
    <property type="entry name" value="CHITIN DEACETYLASE-LIKE 4"/>
    <property type="match status" value="1"/>
</dbReference>
<accession>A0A1I7TWD8</accession>
<dbReference type="SMART" id="SM00181">
    <property type="entry name" value="EGF"/>
    <property type="match status" value="29"/>
</dbReference>
<feature type="region of interest" description="Disordered" evidence="1">
    <location>
        <begin position="1198"/>
        <end position="1241"/>
    </location>
</feature>
<dbReference type="Pfam" id="PF01683">
    <property type="entry name" value="EB"/>
    <property type="match status" value="13"/>
</dbReference>
<organism evidence="3 4">
    <name type="scientific">Caenorhabditis tropicalis</name>
    <dbReference type="NCBI Taxonomy" id="1561998"/>
    <lineage>
        <taxon>Eukaryota</taxon>
        <taxon>Metazoa</taxon>
        <taxon>Ecdysozoa</taxon>
        <taxon>Nematoda</taxon>
        <taxon>Chromadorea</taxon>
        <taxon>Rhabditida</taxon>
        <taxon>Rhabditina</taxon>
        <taxon>Rhabditomorpha</taxon>
        <taxon>Rhabditoidea</taxon>
        <taxon>Rhabditidae</taxon>
        <taxon>Peloderinae</taxon>
        <taxon>Caenorhabditis</taxon>
    </lineage>
</organism>
<evidence type="ECO:0000313" key="3">
    <source>
        <dbReference type="Proteomes" id="UP000095282"/>
    </source>
</evidence>
<dbReference type="SUPFAM" id="SSF88713">
    <property type="entry name" value="Glycoside hydrolase/deacetylase"/>
    <property type="match status" value="1"/>
</dbReference>
<evidence type="ECO:0000259" key="2">
    <source>
        <dbReference type="PROSITE" id="PS01186"/>
    </source>
</evidence>
<keyword evidence="3" id="KW-1185">Reference proteome</keyword>
<evidence type="ECO:0000256" key="1">
    <source>
        <dbReference type="SAM" id="MobiDB-lite"/>
    </source>
</evidence>
<proteinExistence type="predicted"/>
<dbReference type="InterPro" id="IPR000742">
    <property type="entry name" value="EGF"/>
</dbReference>
<feature type="compositionally biased region" description="Low complexity" evidence="1">
    <location>
        <begin position="1200"/>
        <end position="1234"/>
    </location>
</feature>
<dbReference type="InterPro" id="IPR009030">
    <property type="entry name" value="Growth_fac_rcpt_cys_sf"/>
</dbReference>
<dbReference type="InterPro" id="IPR006150">
    <property type="entry name" value="Cys_repeat_1"/>
</dbReference>
<dbReference type="GO" id="GO:0005975">
    <property type="term" value="P:carbohydrate metabolic process"/>
    <property type="evidence" value="ECO:0007669"/>
    <property type="project" value="InterPro"/>
</dbReference>
<dbReference type="eggNOG" id="KOG1218">
    <property type="taxonomic scope" value="Eukaryota"/>
</dbReference>
<dbReference type="Gene3D" id="3.20.20.370">
    <property type="entry name" value="Glycoside hydrolase/deacetylase"/>
    <property type="match status" value="1"/>
</dbReference>
<dbReference type="InterPro" id="IPR011330">
    <property type="entry name" value="Glyco_hydro/deAcase_b/a-brl"/>
</dbReference>
<dbReference type="STRING" id="1561998.A0A1I7TWD8"/>
<dbReference type="InterPro" id="IPR052740">
    <property type="entry name" value="CE4"/>
</dbReference>
<protein>
    <submittedName>
        <fullName evidence="4">EGF-like domain-containing protein</fullName>
    </submittedName>
</protein>
<dbReference type="PROSITE" id="PS01186">
    <property type="entry name" value="EGF_2"/>
    <property type="match status" value="1"/>
</dbReference>
<dbReference type="Proteomes" id="UP000095282">
    <property type="component" value="Unplaced"/>
</dbReference>
<dbReference type="InterPro" id="IPR006149">
    <property type="entry name" value="EB_dom"/>
</dbReference>
<name>A0A1I7TWD8_9PELO</name>
<dbReference type="SUPFAM" id="SSF57184">
    <property type="entry name" value="Growth factor receptor domain"/>
    <property type="match status" value="1"/>
</dbReference>
<feature type="domain" description="EGF-like" evidence="2">
    <location>
        <begin position="493"/>
        <end position="506"/>
    </location>
</feature>
<dbReference type="PANTHER" id="PTHR45985">
    <property type="match status" value="1"/>
</dbReference>
<dbReference type="WBParaSite" id="Csp11.Scaffold629.g12450.t3">
    <property type="protein sequence ID" value="Csp11.Scaffold629.g12450.t3"/>
    <property type="gene ID" value="Csp11.Scaffold629.g12450"/>
</dbReference>
<evidence type="ECO:0000313" key="4">
    <source>
        <dbReference type="WBParaSite" id="Csp11.Scaffold629.g12450.t3"/>
    </source>
</evidence>
<dbReference type="SMART" id="SM00289">
    <property type="entry name" value="WR1"/>
    <property type="match status" value="15"/>
</dbReference>
<reference evidence="4" key="1">
    <citation type="submission" date="2016-11" db="UniProtKB">
        <authorList>
            <consortium name="WormBaseParasite"/>
        </authorList>
    </citation>
    <scope>IDENTIFICATION</scope>
</reference>